<evidence type="ECO:0000313" key="2">
    <source>
        <dbReference type="Proteomes" id="UP000001064"/>
    </source>
</evidence>
<organism evidence="1 2">
    <name type="scientific">Dictyostelium purpureum</name>
    <name type="common">Slime mold</name>
    <dbReference type="NCBI Taxonomy" id="5786"/>
    <lineage>
        <taxon>Eukaryota</taxon>
        <taxon>Amoebozoa</taxon>
        <taxon>Evosea</taxon>
        <taxon>Eumycetozoa</taxon>
        <taxon>Dictyostelia</taxon>
        <taxon>Dictyosteliales</taxon>
        <taxon>Dictyosteliaceae</taxon>
        <taxon>Dictyostelium</taxon>
    </lineage>
</organism>
<dbReference type="VEuPathDB" id="AmoebaDB:DICPUDRAFT_92057"/>
<dbReference type="KEGG" id="dpp:DICPUDRAFT_92057"/>
<dbReference type="Proteomes" id="UP000001064">
    <property type="component" value="Unassembled WGS sequence"/>
</dbReference>
<keyword evidence="2" id="KW-1185">Reference proteome</keyword>
<sequence>MNYLKTKQIFDQFSVEPDIFLEILDDSKFVFNREYDLNTFCFKGISCNEPIQLLYHILNKPRHYNNTFNNTVYLLHRIILQTSDVTIKKVSEINFLLDRYSMNQSGFHDFLTTFLHLHIKSPRLSKYIMTKMNFFKVTPSFYKYLENQFRELNACISYDDPEQMACIKFFRNYVNDQHFPIKKILNSDVQQLFFALHDRLTVRYIIDHRKTREEEELIYHNDLEYLVDVYDVDSLKILLVRYNFTDVTNKSLNTKIKSIIDFNFLKNIKDEKYENLKKKKKQTK</sequence>
<dbReference type="AlphaFoldDB" id="F0ZLB8"/>
<dbReference type="RefSeq" id="XP_003288212.1">
    <property type="nucleotide sequence ID" value="XM_003288164.1"/>
</dbReference>
<name>F0ZLB8_DICPU</name>
<proteinExistence type="predicted"/>
<gene>
    <name evidence="1" type="ORF">DICPUDRAFT_92057</name>
</gene>
<dbReference type="EMBL" id="GL871065">
    <property type="protein sequence ID" value="EGC35286.1"/>
    <property type="molecule type" value="Genomic_DNA"/>
</dbReference>
<protein>
    <submittedName>
        <fullName evidence="1">Expressed protein</fullName>
    </submittedName>
</protein>
<evidence type="ECO:0000313" key="1">
    <source>
        <dbReference type="EMBL" id="EGC35286.1"/>
    </source>
</evidence>
<dbReference type="InParanoid" id="F0ZLB8"/>
<dbReference type="GeneID" id="10501620"/>
<accession>F0ZLB8</accession>
<reference evidence="2" key="1">
    <citation type="journal article" date="2011" name="Genome Biol.">
        <title>Comparative genomics of the social amoebae Dictyostelium discoideum and Dictyostelium purpureum.</title>
        <authorList>
            <consortium name="US DOE Joint Genome Institute (JGI-PGF)"/>
            <person name="Sucgang R."/>
            <person name="Kuo A."/>
            <person name="Tian X."/>
            <person name="Salerno W."/>
            <person name="Parikh A."/>
            <person name="Feasley C.L."/>
            <person name="Dalin E."/>
            <person name="Tu H."/>
            <person name="Huang E."/>
            <person name="Barry K."/>
            <person name="Lindquist E."/>
            <person name="Shapiro H."/>
            <person name="Bruce D."/>
            <person name="Schmutz J."/>
            <person name="Salamov A."/>
            <person name="Fey P."/>
            <person name="Gaudet P."/>
            <person name="Anjard C."/>
            <person name="Babu M.M."/>
            <person name="Basu S."/>
            <person name="Bushmanova Y."/>
            <person name="van der Wel H."/>
            <person name="Katoh-Kurasawa M."/>
            <person name="Dinh C."/>
            <person name="Coutinho P.M."/>
            <person name="Saito T."/>
            <person name="Elias M."/>
            <person name="Schaap P."/>
            <person name="Kay R.R."/>
            <person name="Henrissat B."/>
            <person name="Eichinger L."/>
            <person name="Rivero F."/>
            <person name="Putnam N.H."/>
            <person name="West C.M."/>
            <person name="Loomis W.F."/>
            <person name="Chisholm R.L."/>
            <person name="Shaulsky G."/>
            <person name="Strassmann J.E."/>
            <person name="Queller D.C."/>
            <person name="Kuspa A."/>
            <person name="Grigoriev I.V."/>
        </authorList>
    </citation>
    <scope>NUCLEOTIDE SEQUENCE [LARGE SCALE GENOMIC DNA]</scope>
    <source>
        <strain evidence="2">QSDP1</strain>
    </source>
</reference>